<dbReference type="AlphaFoldDB" id="A0A6P8IDL9"/>
<dbReference type="Proteomes" id="UP000515163">
    <property type="component" value="Unplaced"/>
</dbReference>
<dbReference type="InterPro" id="IPR000421">
    <property type="entry name" value="FA58C"/>
</dbReference>
<evidence type="ECO:0000313" key="4">
    <source>
        <dbReference type="RefSeq" id="XP_031564417.1"/>
    </source>
</evidence>
<dbReference type="InParanoid" id="A0A6P8IDL9"/>
<protein>
    <submittedName>
        <fullName evidence="4">Lactadherin-like</fullName>
    </submittedName>
</protein>
<dbReference type="KEGG" id="aten:116299841"/>
<feature type="domain" description="F5/8 type C" evidence="2">
    <location>
        <begin position="87"/>
        <end position="247"/>
    </location>
</feature>
<dbReference type="PANTHER" id="PTHR24543">
    <property type="entry name" value="MULTICOPPER OXIDASE-RELATED"/>
    <property type="match status" value="1"/>
</dbReference>
<sequence>MSRTCELSDTDHVGFPDHVVVKEGAEYCPIKNPCTSSSCTNLQICKPDFSWDTFACFNTCASCPAYKNCVQDPLTLALKCSGLSPDCCMALGMEDGRINDSAITASSVYAAFNHDSFQGRLNNKRDKGPQGYHGSAWSAKVNQVGEYLQVELGLECYITKVATQGRDYLFSAVVKQWVKTYSLQYGLDGVAWNNYTTGGELKIFTGNTDTTSIVTNTLAAPFKARFVRIVVQSWSQHISMRAELYGCQASN</sequence>
<dbReference type="Pfam" id="PF00754">
    <property type="entry name" value="F5_F8_type_C"/>
    <property type="match status" value="1"/>
</dbReference>
<dbReference type="FunFam" id="2.60.120.260:FF:000002">
    <property type="entry name" value="Coagulation factor VIII"/>
    <property type="match status" value="1"/>
</dbReference>
<keyword evidence="1" id="KW-1015">Disulfide bond</keyword>
<dbReference type="CDD" id="cd00057">
    <property type="entry name" value="FA58C"/>
    <property type="match status" value="1"/>
</dbReference>
<reference evidence="4" key="1">
    <citation type="submission" date="2025-08" db="UniProtKB">
        <authorList>
            <consortium name="RefSeq"/>
        </authorList>
    </citation>
    <scope>IDENTIFICATION</scope>
    <source>
        <tissue evidence="4">Tentacle</tissue>
    </source>
</reference>
<dbReference type="PROSITE" id="PS50022">
    <property type="entry name" value="FA58C_3"/>
    <property type="match status" value="1"/>
</dbReference>
<dbReference type="InterPro" id="IPR008979">
    <property type="entry name" value="Galactose-bd-like_sf"/>
</dbReference>
<evidence type="ECO:0000259" key="2">
    <source>
        <dbReference type="PROSITE" id="PS50022"/>
    </source>
</evidence>
<gene>
    <name evidence="4" type="primary">LOC116299841</name>
</gene>
<dbReference type="OrthoDB" id="6049633at2759"/>
<dbReference type="Gene3D" id="2.60.120.260">
    <property type="entry name" value="Galactose-binding domain-like"/>
    <property type="match status" value="1"/>
</dbReference>
<keyword evidence="3" id="KW-1185">Reference proteome</keyword>
<dbReference type="GeneID" id="116299841"/>
<proteinExistence type="predicted"/>
<dbReference type="RefSeq" id="XP_031564417.1">
    <property type="nucleotide sequence ID" value="XM_031708557.1"/>
</dbReference>
<dbReference type="SUPFAM" id="SSF49785">
    <property type="entry name" value="Galactose-binding domain-like"/>
    <property type="match status" value="1"/>
</dbReference>
<evidence type="ECO:0000313" key="3">
    <source>
        <dbReference type="Proteomes" id="UP000515163"/>
    </source>
</evidence>
<dbReference type="SMART" id="SM00231">
    <property type="entry name" value="FA58C"/>
    <property type="match status" value="1"/>
</dbReference>
<dbReference type="PROSITE" id="PS01285">
    <property type="entry name" value="FA58C_1"/>
    <property type="match status" value="1"/>
</dbReference>
<organism evidence="3 4">
    <name type="scientific">Actinia tenebrosa</name>
    <name type="common">Australian red waratah sea anemone</name>
    <dbReference type="NCBI Taxonomy" id="6105"/>
    <lineage>
        <taxon>Eukaryota</taxon>
        <taxon>Metazoa</taxon>
        <taxon>Cnidaria</taxon>
        <taxon>Anthozoa</taxon>
        <taxon>Hexacorallia</taxon>
        <taxon>Actiniaria</taxon>
        <taxon>Actiniidae</taxon>
        <taxon>Actinia</taxon>
    </lineage>
</organism>
<name>A0A6P8IDL9_ACTTE</name>
<dbReference type="PANTHER" id="PTHR24543:SF291">
    <property type="entry name" value="SMOKE ALARM, ISOFORM D"/>
    <property type="match status" value="1"/>
</dbReference>
<evidence type="ECO:0000256" key="1">
    <source>
        <dbReference type="ARBA" id="ARBA00023157"/>
    </source>
</evidence>
<accession>A0A6P8IDL9</accession>